<protein>
    <submittedName>
        <fullName evidence="1">Uncharacterized protein</fullName>
    </submittedName>
</protein>
<sequence length="139" mass="16382">MDPLTKFDTWDLSLPISSTKARRRREEIVRLCARVDPGWEGKIKMVVTAEHNVCRFLWELHHHGKMPEDRFCWLVDQVIFRYTETRLRTQPGGGAVHLSMLLAILGDMPPMRVDYEVEKHSGTWEKYEGIMKQRMAKEK</sequence>
<dbReference type="AlphaFoldDB" id="A0AAW0R204"/>
<name>A0AAW0R204_9PEZI</name>
<comment type="caution">
    <text evidence="1">The sequence shown here is derived from an EMBL/GenBank/DDBJ whole genome shotgun (WGS) entry which is preliminary data.</text>
</comment>
<proteinExistence type="predicted"/>
<accession>A0AAW0R204</accession>
<reference evidence="1 2" key="1">
    <citation type="submission" date="2023-01" db="EMBL/GenBank/DDBJ databases">
        <title>Analysis of 21 Apiospora genomes using comparative genomics revels a genus with tremendous synthesis potential of carbohydrate active enzymes and secondary metabolites.</title>
        <authorList>
            <person name="Sorensen T."/>
        </authorList>
    </citation>
    <scope>NUCLEOTIDE SEQUENCE [LARGE SCALE GENOMIC DNA]</scope>
    <source>
        <strain evidence="1 2">CBS 117206</strain>
    </source>
</reference>
<dbReference type="Proteomes" id="UP001392437">
    <property type="component" value="Unassembled WGS sequence"/>
</dbReference>
<dbReference type="EMBL" id="JAQQWP010000004">
    <property type="protein sequence ID" value="KAK8121248.1"/>
    <property type="molecule type" value="Genomic_DNA"/>
</dbReference>
<evidence type="ECO:0000313" key="1">
    <source>
        <dbReference type="EMBL" id="KAK8121248.1"/>
    </source>
</evidence>
<organism evidence="1 2">
    <name type="scientific">Apiospora kogelbergensis</name>
    <dbReference type="NCBI Taxonomy" id="1337665"/>
    <lineage>
        <taxon>Eukaryota</taxon>
        <taxon>Fungi</taxon>
        <taxon>Dikarya</taxon>
        <taxon>Ascomycota</taxon>
        <taxon>Pezizomycotina</taxon>
        <taxon>Sordariomycetes</taxon>
        <taxon>Xylariomycetidae</taxon>
        <taxon>Amphisphaeriales</taxon>
        <taxon>Apiosporaceae</taxon>
        <taxon>Apiospora</taxon>
    </lineage>
</organism>
<keyword evidence="2" id="KW-1185">Reference proteome</keyword>
<evidence type="ECO:0000313" key="2">
    <source>
        <dbReference type="Proteomes" id="UP001392437"/>
    </source>
</evidence>
<gene>
    <name evidence="1" type="ORF">PG999_005368</name>
</gene>